<proteinExistence type="predicted"/>
<keyword evidence="3" id="KW-1185">Reference proteome</keyword>
<comment type="caution">
    <text evidence="2">The sequence shown here is derived from an EMBL/GenBank/DDBJ whole genome shotgun (WGS) entry which is preliminary data.</text>
</comment>
<feature type="region of interest" description="Disordered" evidence="1">
    <location>
        <begin position="1"/>
        <end position="37"/>
    </location>
</feature>
<evidence type="ECO:0000313" key="3">
    <source>
        <dbReference type="Proteomes" id="UP001219525"/>
    </source>
</evidence>
<dbReference type="EMBL" id="JARJCW010000009">
    <property type="protein sequence ID" value="KAJ7220786.1"/>
    <property type="molecule type" value="Genomic_DNA"/>
</dbReference>
<name>A0AAD6VX11_9AGAR</name>
<feature type="region of interest" description="Disordered" evidence="1">
    <location>
        <begin position="238"/>
        <end position="261"/>
    </location>
</feature>
<dbReference type="Proteomes" id="UP001219525">
    <property type="component" value="Unassembled WGS sequence"/>
</dbReference>
<protein>
    <submittedName>
        <fullName evidence="2">Uncharacterized protein</fullName>
    </submittedName>
</protein>
<evidence type="ECO:0000256" key="1">
    <source>
        <dbReference type="SAM" id="MobiDB-lite"/>
    </source>
</evidence>
<gene>
    <name evidence="2" type="ORF">GGX14DRAFT_389178</name>
</gene>
<accession>A0AAD6VX11</accession>
<evidence type="ECO:0000313" key="2">
    <source>
        <dbReference type="EMBL" id="KAJ7220786.1"/>
    </source>
</evidence>
<dbReference type="AlphaFoldDB" id="A0AAD6VX11"/>
<reference evidence="2" key="1">
    <citation type="submission" date="2023-03" db="EMBL/GenBank/DDBJ databases">
        <title>Massive genome expansion in bonnet fungi (Mycena s.s.) driven by repeated elements and novel gene families across ecological guilds.</title>
        <authorList>
            <consortium name="Lawrence Berkeley National Laboratory"/>
            <person name="Harder C.B."/>
            <person name="Miyauchi S."/>
            <person name="Viragh M."/>
            <person name="Kuo A."/>
            <person name="Thoen E."/>
            <person name="Andreopoulos B."/>
            <person name="Lu D."/>
            <person name="Skrede I."/>
            <person name="Drula E."/>
            <person name="Henrissat B."/>
            <person name="Morin E."/>
            <person name="Kohler A."/>
            <person name="Barry K."/>
            <person name="LaButti K."/>
            <person name="Morin E."/>
            <person name="Salamov A."/>
            <person name="Lipzen A."/>
            <person name="Mereny Z."/>
            <person name="Hegedus B."/>
            <person name="Baldrian P."/>
            <person name="Stursova M."/>
            <person name="Weitz H."/>
            <person name="Taylor A."/>
            <person name="Grigoriev I.V."/>
            <person name="Nagy L.G."/>
            <person name="Martin F."/>
            <person name="Kauserud H."/>
        </authorList>
    </citation>
    <scope>NUCLEOTIDE SEQUENCE</scope>
    <source>
        <strain evidence="2">9144</strain>
    </source>
</reference>
<organism evidence="2 3">
    <name type="scientific">Mycena pura</name>
    <dbReference type="NCBI Taxonomy" id="153505"/>
    <lineage>
        <taxon>Eukaryota</taxon>
        <taxon>Fungi</taxon>
        <taxon>Dikarya</taxon>
        <taxon>Basidiomycota</taxon>
        <taxon>Agaricomycotina</taxon>
        <taxon>Agaricomycetes</taxon>
        <taxon>Agaricomycetidae</taxon>
        <taxon>Agaricales</taxon>
        <taxon>Marasmiineae</taxon>
        <taxon>Mycenaceae</taxon>
        <taxon>Mycena</taxon>
    </lineage>
</organism>
<sequence length="399" mass="42916">MDSTGNRLHCVPAPHSQSLGIHTLPEASAKPKPPRTYTYLSQPEFTKNHSAGVSQPWHRGSVHWQVDVAAPSAGAVAIVLRAPVRYRTWLESMSSVSLRTRPRHGQTDHCAATPAPTGAVLDANTIPLFTTRKQCCFVQAACGVAAPSTTPVIQLAYRTLFAARDRDGGATRRSTAACLQTSCARRATLPRSTHAAAPRALSALSAALRTMQTVTCMRRLRTGNTWRGAGRRCRCTPPPLHTGPPAHGQGPGRGGRDCRHAVGGRRGRQLRWDAGCSCLPTRAVRKWDASELGSVREVVNLRIPGGGAEDSVGQEMRGPVIAASVLPAPPRVKPDEQEDGRTRVRAVVGARPTGAICRTWLESMSSVRRFPVQRQHIGFQADTACWPRPIITFGSNSAG</sequence>